<evidence type="ECO:0000256" key="1">
    <source>
        <dbReference type="SAM" id="MobiDB-lite"/>
    </source>
</evidence>
<keyword evidence="3" id="KW-1185">Reference proteome</keyword>
<feature type="compositionally biased region" description="Polar residues" evidence="1">
    <location>
        <begin position="71"/>
        <end position="94"/>
    </location>
</feature>
<feature type="compositionally biased region" description="Basic residues" evidence="1">
    <location>
        <begin position="57"/>
        <end position="66"/>
    </location>
</feature>
<comment type="caution">
    <text evidence="2">The sequence shown here is derived from an EMBL/GenBank/DDBJ whole genome shotgun (WGS) entry which is preliminary data.</text>
</comment>
<reference evidence="2 3" key="1">
    <citation type="journal article" date="2012" name="Genome Biol.">
        <title>Genome and low-iron response of an oceanic diatom adapted to chronic iron limitation.</title>
        <authorList>
            <person name="Lommer M."/>
            <person name="Specht M."/>
            <person name="Roy A.S."/>
            <person name="Kraemer L."/>
            <person name="Andreson R."/>
            <person name="Gutowska M.A."/>
            <person name="Wolf J."/>
            <person name="Bergner S.V."/>
            <person name="Schilhabel M.B."/>
            <person name="Klostermeier U.C."/>
            <person name="Beiko R.G."/>
            <person name="Rosenstiel P."/>
            <person name="Hippler M."/>
            <person name="Laroche J."/>
        </authorList>
    </citation>
    <scope>NUCLEOTIDE SEQUENCE [LARGE SCALE GENOMIC DNA]</scope>
    <source>
        <strain evidence="2 3">CCMP1005</strain>
    </source>
</reference>
<accession>K0TET7</accession>
<dbReference type="Proteomes" id="UP000266841">
    <property type="component" value="Unassembled WGS sequence"/>
</dbReference>
<dbReference type="AlphaFoldDB" id="K0TET7"/>
<organism evidence="2 3">
    <name type="scientific">Thalassiosira oceanica</name>
    <name type="common">Marine diatom</name>
    <dbReference type="NCBI Taxonomy" id="159749"/>
    <lineage>
        <taxon>Eukaryota</taxon>
        <taxon>Sar</taxon>
        <taxon>Stramenopiles</taxon>
        <taxon>Ochrophyta</taxon>
        <taxon>Bacillariophyta</taxon>
        <taxon>Coscinodiscophyceae</taxon>
        <taxon>Thalassiosirophycidae</taxon>
        <taxon>Thalassiosirales</taxon>
        <taxon>Thalassiosiraceae</taxon>
        <taxon>Thalassiosira</taxon>
    </lineage>
</organism>
<evidence type="ECO:0000313" key="2">
    <source>
        <dbReference type="EMBL" id="EJK72036.1"/>
    </source>
</evidence>
<name>K0TET7_THAOC</name>
<dbReference type="EMBL" id="AGNL01006444">
    <property type="protein sequence ID" value="EJK72036.1"/>
    <property type="molecule type" value="Genomic_DNA"/>
</dbReference>
<evidence type="ECO:0000313" key="3">
    <source>
        <dbReference type="Proteomes" id="UP000266841"/>
    </source>
</evidence>
<sequence length="114" mass="13347">MKRMFDYEDVMKHCNAPYTPEIEALRTGAPYVESPYRRKPRTTKEMAPHSTLQKQPARTHSKRQRRISQEIVPQSTLQKQPARTSSTETHNVESSYEREQRVLSAQMAIRRGTM</sequence>
<proteinExistence type="predicted"/>
<gene>
    <name evidence="2" type="ORF">THAOC_06473</name>
</gene>
<protein>
    <submittedName>
        <fullName evidence="2">Uncharacterized protein</fullName>
    </submittedName>
</protein>
<feature type="region of interest" description="Disordered" evidence="1">
    <location>
        <begin position="29"/>
        <end position="114"/>
    </location>
</feature>